<accession>A0ABM4D8Q0</accession>
<evidence type="ECO:0000256" key="13">
    <source>
        <dbReference type="ARBA" id="ARBA00047899"/>
    </source>
</evidence>
<dbReference type="Gene3D" id="3.80.10.10">
    <property type="entry name" value="Ribonuclease Inhibitor"/>
    <property type="match status" value="3"/>
</dbReference>
<evidence type="ECO:0000259" key="15">
    <source>
        <dbReference type="PROSITE" id="PS50011"/>
    </source>
</evidence>
<dbReference type="Pfam" id="PF08477">
    <property type="entry name" value="Roc"/>
    <property type="match status" value="1"/>
</dbReference>
<dbReference type="PANTHER" id="PTHR48053:SF164">
    <property type="entry name" value="LEUCINE-RICH REPEAT-CONTAINING N-TERMINAL PLANT-TYPE DOMAIN-CONTAINING PROTEIN"/>
    <property type="match status" value="1"/>
</dbReference>
<protein>
    <recommendedName>
        <fullName evidence="3">non-specific serine/threonine protein kinase</fullName>
        <ecNumber evidence="3">2.7.11.1</ecNumber>
    </recommendedName>
</protein>
<dbReference type="Gene3D" id="3.40.50.300">
    <property type="entry name" value="P-loop containing nucleotide triphosphate hydrolases"/>
    <property type="match status" value="1"/>
</dbReference>
<dbReference type="SUPFAM" id="SSF52047">
    <property type="entry name" value="RNI-like"/>
    <property type="match status" value="2"/>
</dbReference>
<dbReference type="InterPro" id="IPR008271">
    <property type="entry name" value="Ser/Thr_kinase_AS"/>
</dbReference>
<gene>
    <name evidence="18" type="primary">LOC100204927</name>
</gene>
<evidence type="ECO:0000256" key="12">
    <source>
        <dbReference type="ARBA" id="ARBA00023134"/>
    </source>
</evidence>
<keyword evidence="12" id="KW-0342">GTP-binding</keyword>
<evidence type="ECO:0000256" key="6">
    <source>
        <dbReference type="ARBA" id="ARBA00022679"/>
    </source>
</evidence>
<name>A0ABM4D8Q0_HYDVU</name>
<dbReference type="PROSITE" id="PS51450">
    <property type="entry name" value="LRR"/>
    <property type="match status" value="4"/>
</dbReference>
<dbReference type="SUPFAM" id="SSF48403">
    <property type="entry name" value="Ankyrin repeat"/>
    <property type="match status" value="1"/>
</dbReference>
<dbReference type="PROSITE" id="PS51424">
    <property type="entry name" value="ROC"/>
    <property type="match status" value="1"/>
</dbReference>
<dbReference type="InterPro" id="IPR032171">
    <property type="entry name" value="COR-A"/>
</dbReference>
<dbReference type="InterPro" id="IPR000719">
    <property type="entry name" value="Prot_kinase_dom"/>
</dbReference>
<sequence length="2064" mass="234310">MTIADFPDILKDACLNNDVDKLSQCILIDKVLTIKLLKGDDFYKVKNMFGLEPIPNSYMYIACEHNSFEVVKQLLLHGVCDVNSPSIKNQSPILVACEKGSLECLKEMTSFGISLHPSNTVTKDSCIYVATIFGQTCVVEYIVNSTHDILEKVFEGGLGQNPDISYAEIWAGLSNNVKTENKIKSGSLLLYIACLLKHFDIVKFLLAQGVNANKLLMSTKSFYSSMFVPLAVACKNNDLKIAEILFENGAEITSSIANHYPDIIALLLQSRVKILSECDNREGNFSFINTSSECYSLCWSNLRLHKLHKHWLSNNSENIYMLDLHDNSIEDIPSEFFDLLPNVKEVDLSCNLLREFPHQSANLSKIIKVVARKNKLKTLPLSLFNNPNITHIDFSANEIINLPTDPEKLWECTMLKHLRLSINKIISIPSSISGANSLEKLYLSDNLIQSFECSWKCPLNELDLSNNQLVEFCPSLLWSKTLTKLNLSKNQLESISSSICHLENLQYLDLSFNTLRVLPPPDLWKCESLCKLNLSHNLLSASTHTDGFVGVDMNTLVEAMGANTNLSVITSCEFPVELFSENLTNLDLSYNLLENIPESLCFLINIQELNLSNNPCLTVLPAELSLLKNVWSLRLSGLNIPDLPFELDDKNLTKQVMPYLCAKLRKSVPFNRMKLMVVGLQARGKTTLVATLQGKKPPPNISTVGISVEQWSLALPQRLSISFWRDTSNNEEIKFSCWDLAGQHVYYATHQCFLTSNTLYLVVFNVTHGWEGVDSLAPWLLNIQSRAPLSRVIIVGTHIDCLPVQSKASTLLRLKDEILMKYDKKGFPLIASCNFVSNITSEGLVDLRIEIYNAAKLINESSSHGLCRKKAPLSYVQLYDRILKENEARKEKLLPPILNTDEMLQLAQQNPDNDIYTVEELVTASKFLHENGILLHFNDHMRELNTLYFIDPSWLCEMLSLVVTVRERNPFVLDGYIKKTDLLLVLRNPRLPEKFIPQYLRLLERFEIVLQLDDERFLIPSMLPIKRPDDVDCILQLSYKNIKRNYFMHYIPPGFWSRLIARTIIALTRWGTGLSAEVNDEEDYKTIFWREGILVLFNNCYFLVESFVENFDNVDQVDKGIAITVASQQHNYSAMAFVVDHLDALITEWYPGLEDVDEFGDSLVNKLIPCPICVSKLENNSLHKKYSFTLSVCALAAVNHQHILCARHPDVSVPLNLLVPDLLLTDLPSEFVISSIDLDFNTAESNRLGEGGAGGVYLGRYKSKQVAIKQFHSATTSRKMTLISKDVETSSVYIPVTESSLKMQIEESKVLKGFWELRQEVAILCRLKHPNIVNFVGVCYRPFCFLLELAPMGSLHSTLVKTKNDKDHMPMVGPLLGELLTLKIALQVAKALNYLHDSEIVYRDLKSDNILLWSLNENDCINVKLSDYGISTFATPQGVVGEGGTPGFQAPEVKTGCSYDEKVDIFSYGIWLYELVSGNRPYRECKSATEMKRAVQKGVRPSLYKDEIDIKMPYIEELMKDCWQEKPNQRPSAYEVVSRLQNISTYLLKHILEDTNCLNKVTCVGEWLPENKCGNKVFEEKNQPLLLLWCHENNNRTCIVVDIENKLVVKKVACAGSRVLCLLQVEKFIWLGTEGEQIEVFGQTGSTEERILWSILLKDHVRSLILYQNQKHMKVIASLANGTLAVFRRLQNYLHDKLSKFSRKADIVDFEKRKWSDVNLIDLKTNQPAKCMVLTQFNTELWIGSGNKIVVVDPLSLKIIECIEILRTRLLIAAMVTDESNVWIACWHSSIVTQWCVNKRCLLYSFQCNSLNPLSQTLFTKSAPHIVKQETSLLSPESPESLSSDFKTKVSFFKTISNNSDIENDADGFLVSCDSFTFNNVQESSESPVIKNLCDVQESLPESSLIKKFKHSQGLMFKTFKKNSIKKKLINTVDVDDSSILRPRTSALSKKKSNENCYVTCLYYNGNALWIGRSLGDIIILNTKINDEKFGCVIAHLDKMYDKQLNKGKRSTFGFAPLKEYNCLVSVIRIEDNALEKHQLYHYKAMNIDELFDVENKLFREYNL</sequence>
<dbReference type="Gene3D" id="3.30.70.1390">
    <property type="entry name" value="ROC domain from the Parkinson's disease-associated leucine-rich repeat kinase 2"/>
    <property type="match status" value="1"/>
</dbReference>
<dbReference type="InterPro" id="IPR003591">
    <property type="entry name" value="Leu-rich_rpt_typical-subtyp"/>
</dbReference>
<dbReference type="EC" id="2.7.11.1" evidence="3"/>
<feature type="domain" description="Protein kinase" evidence="15">
    <location>
        <begin position="1242"/>
        <end position="1547"/>
    </location>
</feature>
<evidence type="ECO:0000256" key="1">
    <source>
        <dbReference type="ARBA" id="ARBA00001946"/>
    </source>
</evidence>
<dbReference type="Gene3D" id="3.30.200.20">
    <property type="entry name" value="Phosphorylase Kinase, domain 1"/>
    <property type="match status" value="1"/>
</dbReference>
<comment type="cofactor">
    <cofactor evidence="1">
        <name>Mg(2+)</name>
        <dbReference type="ChEBI" id="CHEBI:18420"/>
    </cofactor>
</comment>
<dbReference type="Pfam" id="PF00069">
    <property type="entry name" value="Pkinase"/>
    <property type="match status" value="1"/>
</dbReference>
<dbReference type="Pfam" id="PF13855">
    <property type="entry name" value="LRR_8"/>
    <property type="match status" value="1"/>
</dbReference>
<dbReference type="Gene3D" id="1.25.40.20">
    <property type="entry name" value="Ankyrin repeat-containing domain"/>
    <property type="match status" value="1"/>
</dbReference>
<dbReference type="InterPro" id="IPR057263">
    <property type="entry name" value="COR-B"/>
</dbReference>
<dbReference type="SMART" id="SM00364">
    <property type="entry name" value="LRR_BAC"/>
    <property type="match status" value="4"/>
</dbReference>
<keyword evidence="6" id="KW-0808">Transferase</keyword>
<dbReference type="GO" id="GO:0016301">
    <property type="term" value="F:kinase activity"/>
    <property type="evidence" value="ECO:0007669"/>
    <property type="project" value="UniProtKB-KW"/>
</dbReference>
<dbReference type="RefSeq" id="XP_065670695.1">
    <property type="nucleotide sequence ID" value="XM_065814623.1"/>
</dbReference>
<evidence type="ECO:0000256" key="9">
    <source>
        <dbReference type="ARBA" id="ARBA00022741"/>
    </source>
</evidence>
<keyword evidence="5" id="KW-0433">Leucine-rich repeat</keyword>
<dbReference type="InterPro" id="IPR020859">
    <property type="entry name" value="ROC"/>
</dbReference>
<dbReference type="InterPro" id="IPR027417">
    <property type="entry name" value="P-loop_NTPase"/>
</dbReference>
<evidence type="ECO:0000256" key="11">
    <source>
        <dbReference type="ARBA" id="ARBA00022840"/>
    </source>
</evidence>
<dbReference type="Pfam" id="PF25497">
    <property type="entry name" value="COR-B"/>
    <property type="match status" value="1"/>
</dbReference>
<dbReference type="InterPro" id="IPR002110">
    <property type="entry name" value="Ankyrin_rpt"/>
</dbReference>
<evidence type="ECO:0000256" key="3">
    <source>
        <dbReference type="ARBA" id="ARBA00012513"/>
    </source>
</evidence>
<evidence type="ECO:0000313" key="17">
    <source>
        <dbReference type="Proteomes" id="UP001652625"/>
    </source>
</evidence>
<dbReference type="Pfam" id="PF16095">
    <property type="entry name" value="COR-A"/>
    <property type="match status" value="1"/>
</dbReference>
<feature type="domain" description="Roc" evidence="16">
    <location>
        <begin position="666"/>
        <end position="858"/>
    </location>
</feature>
<dbReference type="InterPro" id="IPR051716">
    <property type="entry name" value="Plant_RL_S/T_kinase"/>
</dbReference>
<evidence type="ECO:0000256" key="4">
    <source>
        <dbReference type="ARBA" id="ARBA00022527"/>
    </source>
</evidence>
<organism evidence="17 18">
    <name type="scientific">Hydra vulgaris</name>
    <name type="common">Hydra</name>
    <name type="synonym">Hydra attenuata</name>
    <dbReference type="NCBI Taxonomy" id="6087"/>
    <lineage>
        <taxon>Eukaryota</taxon>
        <taxon>Metazoa</taxon>
        <taxon>Cnidaria</taxon>
        <taxon>Hydrozoa</taxon>
        <taxon>Hydroidolina</taxon>
        <taxon>Anthoathecata</taxon>
        <taxon>Aplanulata</taxon>
        <taxon>Hydridae</taxon>
        <taxon>Hydra</taxon>
    </lineage>
</organism>
<dbReference type="InterPro" id="IPR036770">
    <property type="entry name" value="Ankyrin_rpt-contain_sf"/>
</dbReference>
<keyword evidence="4" id="KW-0723">Serine/threonine-protein kinase</keyword>
<keyword evidence="11" id="KW-0067">ATP-binding</keyword>
<dbReference type="SMART" id="SM00220">
    <property type="entry name" value="S_TKc"/>
    <property type="match status" value="1"/>
</dbReference>
<dbReference type="InterPro" id="IPR011009">
    <property type="entry name" value="Kinase-like_dom_sf"/>
</dbReference>
<dbReference type="InterPro" id="IPR032675">
    <property type="entry name" value="LRR_dom_sf"/>
</dbReference>
<dbReference type="SUPFAM" id="SSF52540">
    <property type="entry name" value="P-loop containing nucleoside triphosphate hydrolases"/>
    <property type="match status" value="1"/>
</dbReference>
<dbReference type="SMART" id="SM00369">
    <property type="entry name" value="LRR_TYP"/>
    <property type="match status" value="6"/>
</dbReference>
<evidence type="ECO:0000259" key="16">
    <source>
        <dbReference type="PROSITE" id="PS51424"/>
    </source>
</evidence>
<dbReference type="PROSITE" id="PS00108">
    <property type="entry name" value="PROTEIN_KINASE_ST"/>
    <property type="match status" value="1"/>
</dbReference>
<evidence type="ECO:0000256" key="2">
    <source>
        <dbReference type="ARBA" id="ARBA00004167"/>
    </source>
</evidence>
<keyword evidence="9" id="KW-0547">Nucleotide-binding</keyword>
<reference evidence="18" key="1">
    <citation type="submission" date="2025-08" db="UniProtKB">
        <authorList>
            <consortium name="RefSeq"/>
        </authorList>
    </citation>
    <scope>IDENTIFICATION</scope>
</reference>
<comment type="catalytic activity">
    <reaction evidence="14">
        <text>L-seryl-[protein] + ATP = O-phospho-L-seryl-[protein] + ADP + H(+)</text>
        <dbReference type="Rhea" id="RHEA:17989"/>
        <dbReference type="Rhea" id="RHEA-COMP:9863"/>
        <dbReference type="Rhea" id="RHEA-COMP:11604"/>
        <dbReference type="ChEBI" id="CHEBI:15378"/>
        <dbReference type="ChEBI" id="CHEBI:29999"/>
        <dbReference type="ChEBI" id="CHEBI:30616"/>
        <dbReference type="ChEBI" id="CHEBI:83421"/>
        <dbReference type="ChEBI" id="CHEBI:456216"/>
        <dbReference type="EC" id="2.7.11.1"/>
    </reaction>
</comment>
<comment type="subcellular location">
    <subcellularLocation>
        <location evidence="2">Membrane</location>
        <topology evidence="2">Single-pass membrane protein</topology>
    </subcellularLocation>
</comment>
<dbReference type="PANTHER" id="PTHR48053">
    <property type="entry name" value="LEUCINE RICH REPEAT FAMILY PROTEIN, EXPRESSED"/>
    <property type="match status" value="1"/>
</dbReference>
<evidence type="ECO:0000313" key="18">
    <source>
        <dbReference type="RefSeq" id="XP_065670695.1"/>
    </source>
</evidence>
<keyword evidence="17" id="KW-1185">Reference proteome</keyword>
<keyword evidence="7" id="KW-0732">Signal</keyword>
<dbReference type="Proteomes" id="UP001652625">
    <property type="component" value="Chromosome 12"/>
</dbReference>
<evidence type="ECO:0000256" key="14">
    <source>
        <dbReference type="ARBA" id="ARBA00048679"/>
    </source>
</evidence>
<dbReference type="SMART" id="SM00248">
    <property type="entry name" value="ANK"/>
    <property type="match status" value="5"/>
</dbReference>
<proteinExistence type="predicted"/>
<dbReference type="Pfam" id="PF12796">
    <property type="entry name" value="Ank_2"/>
    <property type="match status" value="2"/>
</dbReference>
<evidence type="ECO:0000256" key="8">
    <source>
        <dbReference type="ARBA" id="ARBA00022737"/>
    </source>
</evidence>
<dbReference type="SUPFAM" id="SSF101908">
    <property type="entry name" value="Putative isomerase YbhE"/>
    <property type="match status" value="1"/>
</dbReference>
<comment type="catalytic activity">
    <reaction evidence="13">
        <text>L-threonyl-[protein] + ATP = O-phospho-L-threonyl-[protein] + ADP + H(+)</text>
        <dbReference type="Rhea" id="RHEA:46608"/>
        <dbReference type="Rhea" id="RHEA-COMP:11060"/>
        <dbReference type="Rhea" id="RHEA-COMP:11605"/>
        <dbReference type="ChEBI" id="CHEBI:15378"/>
        <dbReference type="ChEBI" id="CHEBI:30013"/>
        <dbReference type="ChEBI" id="CHEBI:30616"/>
        <dbReference type="ChEBI" id="CHEBI:61977"/>
        <dbReference type="ChEBI" id="CHEBI:456216"/>
        <dbReference type="EC" id="2.7.11.1"/>
    </reaction>
</comment>
<evidence type="ECO:0000256" key="5">
    <source>
        <dbReference type="ARBA" id="ARBA00022614"/>
    </source>
</evidence>
<keyword evidence="8" id="KW-0677">Repeat</keyword>
<dbReference type="PROSITE" id="PS50011">
    <property type="entry name" value="PROTEIN_KINASE_DOM"/>
    <property type="match status" value="1"/>
</dbReference>
<evidence type="ECO:0000256" key="10">
    <source>
        <dbReference type="ARBA" id="ARBA00022777"/>
    </source>
</evidence>
<dbReference type="InterPro" id="IPR001611">
    <property type="entry name" value="Leu-rich_rpt"/>
</dbReference>
<dbReference type="GeneID" id="100204927"/>
<dbReference type="Gene3D" id="1.10.510.10">
    <property type="entry name" value="Transferase(Phosphotransferase) domain 1"/>
    <property type="match status" value="1"/>
</dbReference>
<keyword evidence="10 18" id="KW-0418">Kinase</keyword>
<evidence type="ECO:0000256" key="7">
    <source>
        <dbReference type="ARBA" id="ARBA00022729"/>
    </source>
</evidence>
<dbReference type="SUPFAM" id="SSF56112">
    <property type="entry name" value="Protein kinase-like (PK-like)"/>
    <property type="match status" value="1"/>
</dbReference>